<sequence>MKRTHRIGSNISDNFQLFLIGLALSAMGILLWTDHTYFFWPPQFAGLMNDDGLDAVAVVTGFGLIYYAVTNEKSNTVAGVLLSISASFTGLVACIQLIHAIFAGQAPMFLGFILSCFLLAEILYTARTRDTR</sequence>
<proteinExistence type="predicted"/>
<feature type="transmembrane region" description="Helical" evidence="1">
    <location>
        <begin position="81"/>
        <end position="102"/>
    </location>
</feature>
<feature type="transmembrane region" description="Helical" evidence="1">
    <location>
        <begin position="108"/>
        <end position="126"/>
    </location>
</feature>
<dbReference type="RefSeq" id="WP_207991569.1">
    <property type="nucleotide sequence ID" value="NZ_CP071801.1"/>
</dbReference>
<feature type="transmembrane region" description="Helical" evidence="1">
    <location>
        <begin position="12"/>
        <end position="32"/>
    </location>
</feature>
<evidence type="ECO:0000313" key="3">
    <source>
        <dbReference type="Proteomes" id="UP000663932"/>
    </source>
</evidence>
<evidence type="ECO:0000256" key="1">
    <source>
        <dbReference type="SAM" id="Phobius"/>
    </source>
</evidence>
<evidence type="ECO:0000313" key="2">
    <source>
        <dbReference type="EMBL" id="QTD66361.1"/>
    </source>
</evidence>
<gene>
    <name evidence="2" type="ORF">J3E67_000691</name>
</gene>
<organism evidence="2 3">
    <name type="scientific">Lactobacillus gasseri</name>
    <dbReference type="NCBI Taxonomy" id="1596"/>
    <lineage>
        <taxon>Bacteria</taxon>
        <taxon>Bacillati</taxon>
        <taxon>Bacillota</taxon>
        <taxon>Bacilli</taxon>
        <taxon>Lactobacillales</taxon>
        <taxon>Lactobacillaceae</taxon>
        <taxon>Lactobacillus</taxon>
    </lineage>
</organism>
<keyword evidence="1" id="KW-0812">Transmembrane</keyword>
<accession>A0A8A4UX36</accession>
<dbReference type="EMBL" id="CP071801">
    <property type="protein sequence ID" value="QTD66361.1"/>
    <property type="molecule type" value="Genomic_DNA"/>
</dbReference>
<reference evidence="2" key="1">
    <citation type="submission" date="2021-03" db="EMBL/GenBank/DDBJ databases">
        <title>Whole genome sequence of Lactobacillus gasseri HL75.</title>
        <authorList>
            <person name="Kim J.-M."/>
            <person name="Chung S.H."/>
            <person name="Kim J.-S."/>
        </authorList>
    </citation>
    <scope>NUCLEOTIDE SEQUENCE</scope>
    <source>
        <strain evidence="2">HL75</strain>
    </source>
</reference>
<keyword evidence="1" id="KW-1133">Transmembrane helix</keyword>
<feature type="transmembrane region" description="Helical" evidence="1">
    <location>
        <begin position="52"/>
        <end position="69"/>
    </location>
</feature>
<protein>
    <submittedName>
        <fullName evidence="2">Uncharacterized protein</fullName>
    </submittedName>
</protein>
<keyword evidence="1" id="KW-0472">Membrane</keyword>
<dbReference type="AlphaFoldDB" id="A0A8A4UX36"/>
<name>A0A8A4UX36_LACGS</name>
<dbReference type="Proteomes" id="UP000663932">
    <property type="component" value="Chromosome"/>
</dbReference>